<protein>
    <submittedName>
        <fullName evidence="1">Uncharacterized protein</fullName>
    </submittedName>
</protein>
<dbReference type="AlphaFoldDB" id="A0A0F4YIR8"/>
<evidence type="ECO:0000313" key="1">
    <source>
        <dbReference type="EMBL" id="KKA17493.1"/>
    </source>
</evidence>
<accession>A0A0F4YIR8</accession>
<dbReference type="Proteomes" id="UP000053958">
    <property type="component" value="Unassembled WGS sequence"/>
</dbReference>
<dbReference type="RefSeq" id="XP_013324105.1">
    <property type="nucleotide sequence ID" value="XM_013468651.1"/>
</dbReference>
<keyword evidence="2" id="KW-1185">Reference proteome</keyword>
<feature type="non-terminal residue" evidence="1">
    <location>
        <position position="1"/>
    </location>
</feature>
<reference evidence="1 2" key="1">
    <citation type="submission" date="2015-04" db="EMBL/GenBank/DDBJ databases">
        <authorList>
            <person name="Heijne W.H."/>
            <person name="Fedorova N.D."/>
            <person name="Nierman W.C."/>
            <person name="Vollebregt A.W."/>
            <person name="Zhao Z."/>
            <person name="Wu L."/>
            <person name="Kumar M."/>
            <person name="Stam H."/>
            <person name="van den Berg M.A."/>
            <person name="Pel H.J."/>
        </authorList>
    </citation>
    <scope>NUCLEOTIDE SEQUENCE [LARGE SCALE GENOMIC DNA]</scope>
    <source>
        <strain evidence="1 2">CBS 393.64</strain>
    </source>
</reference>
<dbReference type="GeneID" id="25320829"/>
<name>A0A0F4YIR8_RASE3</name>
<evidence type="ECO:0000313" key="2">
    <source>
        <dbReference type="Proteomes" id="UP000053958"/>
    </source>
</evidence>
<comment type="caution">
    <text evidence="1">The sequence shown here is derived from an EMBL/GenBank/DDBJ whole genome shotgun (WGS) entry which is preliminary data.</text>
</comment>
<gene>
    <name evidence="1" type="ORF">T310_8591</name>
</gene>
<proteinExistence type="predicted"/>
<sequence length="107" mass="12490">QCISEPRDSMGNPEVGDKTIVDLASDLIRSEIKLRWRKCQGPNEFAELARFDSQMTRHFMAYFPMTSRSDEDFSAWIKRQADNYLGAVQKFIWSAAYPNPFHKRQRG</sequence>
<dbReference type="EMBL" id="LASV01000644">
    <property type="protein sequence ID" value="KKA17493.1"/>
    <property type="molecule type" value="Genomic_DNA"/>
</dbReference>
<organism evidence="1 2">
    <name type="scientific">Rasamsonia emersonii (strain ATCC 16479 / CBS 393.64 / IMI 116815)</name>
    <dbReference type="NCBI Taxonomy" id="1408163"/>
    <lineage>
        <taxon>Eukaryota</taxon>
        <taxon>Fungi</taxon>
        <taxon>Dikarya</taxon>
        <taxon>Ascomycota</taxon>
        <taxon>Pezizomycotina</taxon>
        <taxon>Eurotiomycetes</taxon>
        <taxon>Eurotiomycetidae</taxon>
        <taxon>Eurotiales</taxon>
        <taxon>Trichocomaceae</taxon>
        <taxon>Rasamsonia</taxon>
    </lineage>
</organism>